<proteinExistence type="predicted"/>
<reference evidence="3" key="1">
    <citation type="journal article" date="2021" name="BMC Genomics">
        <title>Chromosome-level genome assembly and manually-curated proteome of model necrotroph Parastagonospora nodorum Sn15 reveals a genome-wide trove of candidate effector homologs, and redundancy of virulence-related functions within an accessory chromosome.</title>
        <authorList>
            <person name="Bertazzoni S."/>
            <person name="Jones D.A.B."/>
            <person name="Phan H.T."/>
            <person name="Tan K.-C."/>
            <person name="Hane J.K."/>
        </authorList>
    </citation>
    <scope>NUCLEOTIDE SEQUENCE [LARGE SCALE GENOMIC DNA]</scope>
    <source>
        <strain evidence="3">SN15 / ATCC MYA-4574 / FGSC 10173)</strain>
    </source>
</reference>
<evidence type="ECO:0000313" key="2">
    <source>
        <dbReference type="EMBL" id="QRD01967.1"/>
    </source>
</evidence>
<dbReference type="AlphaFoldDB" id="A0A7U2FAZ6"/>
<dbReference type="Proteomes" id="UP000663193">
    <property type="component" value="Chromosome 13"/>
</dbReference>
<evidence type="ECO:0000256" key="1">
    <source>
        <dbReference type="SAM" id="MobiDB-lite"/>
    </source>
</evidence>
<sequence length="79" mass="9104">MPDTNRRLEPWNFRDLSLGALKTHRRQLCVPLSSASPRRRQPATPPRRPLQPRLSTTLANYPGATTARDRLNLSQRRDC</sequence>
<gene>
    <name evidence="2" type="ORF">JI435_417390</name>
</gene>
<feature type="compositionally biased region" description="Basic and acidic residues" evidence="1">
    <location>
        <begin position="67"/>
        <end position="79"/>
    </location>
</feature>
<organism evidence="2 3">
    <name type="scientific">Phaeosphaeria nodorum (strain SN15 / ATCC MYA-4574 / FGSC 10173)</name>
    <name type="common">Glume blotch fungus</name>
    <name type="synonym">Parastagonospora nodorum</name>
    <dbReference type="NCBI Taxonomy" id="321614"/>
    <lineage>
        <taxon>Eukaryota</taxon>
        <taxon>Fungi</taxon>
        <taxon>Dikarya</taxon>
        <taxon>Ascomycota</taxon>
        <taxon>Pezizomycotina</taxon>
        <taxon>Dothideomycetes</taxon>
        <taxon>Pleosporomycetidae</taxon>
        <taxon>Pleosporales</taxon>
        <taxon>Pleosporineae</taxon>
        <taxon>Phaeosphaeriaceae</taxon>
        <taxon>Parastagonospora</taxon>
    </lineage>
</organism>
<feature type="region of interest" description="Disordered" evidence="1">
    <location>
        <begin position="29"/>
        <end position="79"/>
    </location>
</feature>
<name>A0A7U2FAZ6_PHANO</name>
<dbReference type="EMBL" id="CP069035">
    <property type="protein sequence ID" value="QRD01967.1"/>
    <property type="molecule type" value="Genomic_DNA"/>
</dbReference>
<protein>
    <submittedName>
        <fullName evidence="2">Uncharacterized protein</fullName>
    </submittedName>
</protein>
<keyword evidence="3" id="KW-1185">Reference proteome</keyword>
<evidence type="ECO:0000313" key="3">
    <source>
        <dbReference type="Proteomes" id="UP000663193"/>
    </source>
</evidence>
<accession>A0A7U2FAZ6</accession>
<dbReference type="VEuPathDB" id="FungiDB:JI435_417390"/>